<evidence type="ECO:0000313" key="2">
    <source>
        <dbReference type="Proteomes" id="UP000076407"/>
    </source>
</evidence>
<keyword evidence="2" id="KW-1185">Reference proteome</keyword>
<evidence type="ECO:0000313" key="1">
    <source>
        <dbReference type="EnsemblMetazoa" id="AQUA015192-PA"/>
    </source>
</evidence>
<dbReference type="VEuPathDB" id="VectorBase:AQUA015192"/>
<sequence>MRSLSNYLQLIYGPYKPRLLRDPANKILSLRNAGMRMLERREESKSY</sequence>
<protein>
    <submittedName>
        <fullName evidence="1">Uncharacterized protein</fullName>
    </submittedName>
</protein>
<reference evidence="1" key="1">
    <citation type="submission" date="2020-05" db="UniProtKB">
        <authorList>
            <consortium name="EnsemblMetazoa"/>
        </authorList>
    </citation>
    <scope>IDENTIFICATION</scope>
    <source>
        <strain evidence="1">SANGQUA</strain>
    </source>
</reference>
<proteinExistence type="predicted"/>
<dbReference type="EnsemblMetazoa" id="AQUA015192-RA">
    <property type="protein sequence ID" value="AQUA015192-PA"/>
    <property type="gene ID" value="AQUA015192"/>
</dbReference>
<organism evidence="1 2">
    <name type="scientific">Anopheles quadriannulatus</name>
    <name type="common">Mosquito</name>
    <dbReference type="NCBI Taxonomy" id="34691"/>
    <lineage>
        <taxon>Eukaryota</taxon>
        <taxon>Metazoa</taxon>
        <taxon>Ecdysozoa</taxon>
        <taxon>Arthropoda</taxon>
        <taxon>Hexapoda</taxon>
        <taxon>Insecta</taxon>
        <taxon>Pterygota</taxon>
        <taxon>Neoptera</taxon>
        <taxon>Endopterygota</taxon>
        <taxon>Diptera</taxon>
        <taxon>Nematocera</taxon>
        <taxon>Culicoidea</taxon>
        <taxon>Culicidae</taxon>
        <taxon>Anophelinae</taxon>
        <taxon>Anopheles</taxon>
    </lineage>
</organism>
<dbReference type="Proteomes" id="UP000076407">
    <property type="component" value="Unassembled WGS sequence"/>
</dbReference>
<name>A0A182XTQ8_ANOQN</name>
<accession>A0A182XTQ8</accession>
<dbReference type="AlphaFoldDB" id="A0A182XTQ8"/>